<evidence type="ECO:0000313" key="2">
    <source>
        <dbReference type="Proteomes" id="UP000075901"/>
    </source>
</evidence>
<proteinExistence type="predicted"/>
<dbReference type="GO" id="GO:0006816">
    <property type="term" value="P:calcium ion transport"/>
    <property type="evidence" value="ECO:0007669"/>
    <property type="project" value="InterPro"/>
</dbReference>
<organism evidence="1 2">
    <name type="scientific">Anopheles maculatus</name>
    <dbReference type="NCBI Taxonomy" id="74869"/>
    <lineage>
        <taxon>Eukaryota</taxon>
        <taxon>Metazoa</taxon>
        <taxon>Ecdysozoa</taxon>
        <taxon>Arthropoda</taxon>
        <taxon>Hexapoda</taxon>
        <taxon>Insecta</taxon>
        <taxon>Pterygota</taxon>
        <taxon>Neoptera</taxon>
        <taxon>Endopterygota</taxon>
        <taxon>Diptera</taxon>
        <taxon>Nematocera</taxon>
        <taxon>Culicoidea</taxon>
        <taxon>Culicidae</taxon>
        <taxon>Anophelinae</taxon>
        <taxon>Anopheles</taxon>
        <taxon>Anopheles maculatus group</taxon>
    </lineage>
</organism>
<dbReference type="AlphaFoldDB" id="A0A182T5I6"/>
<protein>
    <submittedName>
        <fullName evidence="1">Uncharacterized protein</fullName>
    </submittedName>
</protein>
<accession>A0A182T5I6</accession>
<dbReference type="InterPro" id="IPR015925">
    <property type="entry name" value="Ryanodine_IP3_receptor"/>
</dbReference>
<reference evidence="1" key="2">
    <citation type="submission" date="2020-05" db="UniProtKB">
        <authorList>
            <consortium name="EnsemblMetazoa"/>
        </authorList>
    </citation>
    <scope>IDENTIFICATION</scope>
    <source>
        <strain evidence="1">maculatus3</strain>
    </source>
</reference>
<dbReference type="EnsemblMetazoa" id="AMAM020043-RA">
    <property type="protein sequence ID" value="AMAM020043-PA"/>
    <property type="gene ID" value="AMAM020043"/>
</dbReference>
<reference evidence="2" key="1">
    <citation type="submission" date="2013-09" db="EMBL/GenBank/DDBJ databases">
        <title>The Genome Sequence of Anopheles maculatus species B.</title>
        <authorList>
            <consortium name="The Broad Institute Genomics Platform"/>
            <person name="Neafsey D.E."/>
            <person name="Besansky N."/>
            <person name="Howell P."/>
            <person name="Walton C."/>
            <person name="Young S.K."/>
            <person name="Zeng Q."/>
            <person name="Gargeya S."/>
            <person name="Fitzgerald M."/>
            <person name="Haas B."/>
            <person name="Abouelleil A."/>
            <person name="Allen A.W."/>
            <person name="Alvarado L."/>
            <person name="Arachchi H.M."/>
            <person name="Berlin A.M."/>
            <person name="Chapman S.B."/>
            <person name="Gainer-Dewar J."/>
            <person name="Goldberg J."/>
            <person name="Griggs A."/>
            <person name="Gujja S."/>
            <person name="Hansen M."/>
            <person name="Howarth C."/>
            <person name="Imamovic A."/>
            <person name="Ireland A."/>
            <person name="Larimer J."/>
            <person name="McCowan C."/>
            <person name="Murphy C."/>
            <person name="Pearson M."/>
            <person name="Poon T.W."/>
            <person name="Priest M."/>
            <person name="Roberts A."/>
            <person name="Saif S."/>
            <person name="Shea T."/>
            <person name="Sisk P."/>
            <person name="Sykes S."/>
            <person name="Wortman J."/>
            <person name="Nusbaum C."/>
            <person name="Birren B."/>
        </authorList>
    </citation>
    <scope>NUCLEOTIDE SEQUENCE [LARGE SCALE GENOMIC DNA]</scope>
    <source>
        <strain evidence="2">maculatus3</strain>
    </source>
</reference>
<keyword evidence="2" id="KW-1185">Reference proteome</keyword>
<evidence type="ECO:0000313" key="1">
    <source>
        <dbReference type="EnsemblMetazoa" id="AMAM020043-PA"/>
    </source>
</evidence>
<dbReference type="Proteomes" id="UP000075901">
    <property type="component" value="Unassembled WGS sequence"/>
</dbReference>
<dbReference type="PANTHER" id="PTHR45816">
    <property type="entry name" value="MIR DOMAIN-CONTAINING PROTEIN"/>
    <property type="match status" value="1"/>
</dbReference>
<dbReference type="PANTHER" id="PTHR45816:SF4">
    <property type="entry name" value="RYR_IP3R HOMOLOGY ASSOCIATED DOMAIN-CONTAINING PROTEIN"/>
    <property type="match status" value="1"/>
</dbReference>
<name>A0A182T5I6_9DIPT</name>
<dbReference type="VEuPathDB" id="VectorBase:AMAM020043"/>
<sequence>MWFADQDQNKLTFEVVKLARDLIYFGFYSFSDLLRLTKTLLNILDCVSSSEADGTGLPTGHIDSAKKGAASLPGIAVQDEAAAGSGDVPTASGPCKEVNVRKDSNDSGGLLTTEFGLPKKLNRSASTVAVLAAIEATKGASKFRSGSIPEANIGGGGAAGTNDNGNGKFWGCVLACLLGFSCCMRCAVEVVIEIIFPQFCTITVPTPQFWWPMAAAVHTHTTLQDMKAIRQNGCGRLLLSNYAICCCMTN</sequence>